<keyword evidence="1" id="KW-0812">Transmembrane</keyword>
<reference evidence="3 4" key="1">
    <citation type="submission" date="2020-01" db="EMBL/GenBank/DDBJ databases">
        <title>Anaeroalcalibacter tamaniensis gen. nov., sp. nov., moderately halophilic strictly anaerobic fermenter bacterium from mud volcano of Taman peninsula.</title>
        <authorList>
            <person name="Frolova A."/>
            <person name="Merkel A.Y."/>
            <person name="Slobodkin A.I."/>
        </authorList>
    </citation>
    <scope>NUCLEOTIDE SEQUENCE [LARGE SCALE GENOMIC DNA]</scope>
    <source>
        <strain evidence="3 4">F-3ap</strain>
    </source>
</reference>
<sequence length="288" mass="31856">MRKAARFVLLVFAATFAYAELYYSGLFPRSSASDLAMALFYMWIPGIVAILLHRREGGTFRSLVGRPRWNRWFLFAWLVFPILSFANIPVNLLFPGVEFSLRMGGFLERYRDVLPPEQFAEMAEQLAGNPAIPLLLLVLQGLLAGATVNALAGLGEELGWRGRLNASLEFLGFWPRSLVIGTVWGFWHAPLILRGHNYPGYPVAGVFLMVLWCILLTPVHLLVREKTGSVLAAAVAHGTLNATAGISLVYLVGGHPLVNGLLGASGFLTLALFNLGIWAFRRRVFTDR</sequence>
<evidence type="ECO:0000256" key="1">
    <source>
        <dbReference type="SAM" id="Phobius"/>
    </source>
</evidence>
<proteinExistence type="predicted"/>
<dbReference type="PANTHER" id="PTHR35797">
    <property type="entry name" value="PROTEASE-RELATED"/>
    <property type="match status" value="1"/>
</dbReference>
<dbReference type="GO" id="GO:0006508">
    <property type="term" value="P:proteolysis"/>
    <property type="evidence" value="ECO:0007669"/>
    <property type="project" value="UniProtKB-KW"/>
</dbReference>
<comment type="caution">
    <text evidence="3">The sequence shown here is derived from an EMBL/GenBank/DDBJ whole genome shotgun (WGS) entry which is preliminary data.</text>
</comment>
<dbReference type="EMBL" id="JAAEEH010000004">
    <property type="protein sequence ID" value="NDL66609.1"/>
    <property type="molecule type" value="Genomic_DNA"/>
</dbReference>
<feature type="transmembrane region" description="Helical" evidence="1">
    <location>
        <begin position="230"/>
        <end position="251"/>
    </location>
</feature>
<dbReference type="InterPro" id="IPR042150">
    <property type="entry name" value="MmRce1-like"/>
</dbReference>
<keyword evidence="3" id="KW-0378">Hydrolase</keyword>
<protein>
    <submittedName>
        <fullName evidence="3">CPBP family intramembrane metalloprotease</fullName>
    </submittedName>
</protein>
<dbReference type="GO" id="GO:0080120">
    <property type="term" value="P:CAAX-box protein maturation"/>
    <property type="evidence" value="ECO:0007669"/>
    <property type="project" value="UniProtKB-ARBA"/>
</dbReference>
<dbReference type="Proteomes" id="UP000461585">
    <property type="component" value="Unassembled WGS sequence"/>
</dbReference>
<dbReference type="GO" id="GO:0008237">
    <property type="term" value="F:metallopeptidase activity"/>
    <property type="evidence" value="ECO:0007669"/>
    <property type="project" value="UniProtKB-KW"/>
</dbReference>
<keyword evidence="3" id="KW-0482">Metalloprotease</keyword>
<keyword evidence="1" id="KW-0472">Membrane</keyword>
<dbReference type="RefSeq" id="WP_162369338.1">
    <property type="nucleotide sequence ID" value="NZ_JAAEEH010000004.1"/>
</dbReference>
<gene>
    <name evidence="3" type="ORF">GXN74_02450</name>
</gene>
<feature type="transmembrane region" description="Helical" evidence="1">
    <location>
        <begin position="257"/>
        <end position="280"/>
    </location>
</feature>
<feature type="transmembrane region" description="Helical" evidence="1">
    <location>
        <begin position="199"/>
        <end position="223"/>
    </location>
</feature>
<dbReference type="PANTHER" id="PTHR35797:SF1">
    <property type="entry name" value="PROTEASE"/>
    <property type="match status" value="1"/>
</dbReference>
<feature type="domain" description="CAAX prenyl protease 2/Lysostaphin resistance protein A-like" evidence="2">
    <location>
        <begin position="142"/>
        <end position="242"/>
    </location>
</feature>
<evidence type="ECO:0000313" key="3">
    <source>
        <dbReference type="EMBL" id="NDL66609.1"/>
    </source>
</evidence>
<feature type="transmembrane region" description="Helical" evidence="1">
    <location>
        <begin position="166"/>
        <end position="187"/>
    </location>
</feature>
<organism evidence="3 4">
    <name type="scientific">Anaerotalea alkaliphila</name>
    <dbReference type="NCBI Taxonomy" id="2662126"/>
    <lineage>
        <taxon>Bacteria</taxon>
        <taxon>Bacillati</taxon>
        <taxon>Bacillota</taxon>
        <taxon>Clostridia</taxon>
        <taxon>Eubacteriales</taxon>
        <taxon>Anaerotalea</taxon>
    </lineage>
</organism>
<dbReference type="GO" id="GO:0004175">
    <property type="term" value="F:endopeptidase activity"/>
    <property type="evidence" value="ECO:0007669"/>
    <property type="project" value="UniProtKB-ARBA"/>
</dbReference>
<feature type="transmembrane region" description="Helical" evidence="1">
    <location>
        <begin position="131"/>
        <end position="154"/>
    </location>
</feature>
<feature type="transmembrane region" description="Helical" evidence="1">
    <location>
        <begin position="35"/>
        <end position="52"/>
    </location>
</feature>
<keyword evidence="1" id="KW-1133">Transmembrane helix</keyword>
<dbReference type="Pfam" id="PF02517">
    <property type="entry name" value="Rce1-like"/>
    <property type="match status" value="1"/>
</dbReference>
<evidence type="ECO:0000313" key="4">
    <source>
        <dbReference type="Proteomes" id="UP000461585"/>
    </source>
</evidence>
<dbReference type="InterPro" id="IPR003675">
    <property type="entry name" value="Rce1/LyrA-like_dom"/>
</dbReference>
<evidence type="ECO:0000259" key="2">
    <source>
        <dbReference type="Pfam" id="PF02517"/>
    </source>
</evidence>
<keyword evidence="4" id="KW-1185">Reference proteome</keyword>
<name>A0A7X5HTZ2_9FIRM</name>
<keyword evidence="3" id="KW-0645">Protease</keyword>
<feature type="transmembrane region" description="Helical" evidence="1">
    <location>
        <begin position="72"/>
        <end position="94"/>
    </location>
</feature>
<accession>A0A7X5HTZ2</accession>
<dbReference type="AlphaFoldDB" id="A0A7X5HTZ2"/>